<accession>A0AA37S6S3</accession>
<gene>
    <name evidence="1" type="ORF">GCM10007876_05750</name>
</gene>
<evidence type="ECO:0000313" key="1">
    <source>
        <dbReference type="EMBL" id="GLQ30097.1"/>
    </source>
</evidence>
<reference evidence="1" key="2">
    <citation type="submission" date="2023-01" db="EMBL/GenBank/DDBJ databases">
        <title>Draft genome sequence of Litoribrevibacter albus strain NBRC 110071.</title>
        <authorList>
            <person name="Sun Q."/>
            <person name="Mori K."/>
        </authorList>
    </citation>
    <scope>NUCLEOTIDE SEQUENCE</scope>
    <source>
        <strain evidence="1">NBRC 110071</strain>
    </source>
</reference>
<comment type="caution">
    <text evidence="1">The sequence shown here is derived from an EMBL/GenBank/DDBJ whole genome shotgun (WGS) entry which is preliminary data.</text>
</comment>
<keyword evidence="2" id="KW-1185">Reference proteome</keyword>
<dbReference type="AlphaFoldDB" id="A0AA37S6S3"/>
<dbReference type="Proteomes" id="UP001161389">
    <property type="component" value="Unassembled WGS sequence"/>
</dbReference>
<reference evidence="1" key="1">
    <citation type="journal article" date="2014" name="Int. J. Syst. Evol. Microbiol.">
        <title>Complete genome sequence of Corynebacterium casei LMG S-19264T (=DSM 44701T), isolated from a smear-ripened cheese.</title>
        <authorList>
            <consortium name="US DOE Joint Genome Institute (JGI-PGF)"/>
            <person name="Walter F."/>
            <person name="Albersmeier A."/>
            <person name="Kalinowski J."/>
            <person name="Ruckert C."/>
        </authorList>
    </citation>
    <scope>NUCLEOTIDE SEQUENCE</scope>
    <source>
        <strain evidence="1">NBRC 110071</strain>
    </source>
</reference>
<sequence>MRLSFPIQPDYSHFMTTDLESNIINLDSYRGMKKSLPKQGSRIVRISSELDGMEALYSSDLSPEHLFSVKILFWALLDNGEAYAVIPWLEDTITTENNRSLEGSWQGYFDASQDRIFFKPPKHKQQELKLAHQFYETRASHNEKSKTTKLEVTPQQLPDHLGTHAAFKKTNEKGFYLKPVISWQLTQDGDLQAMVPKVDDPNIQPIIGSDDELMAANTHAEFRYYFQHGIAKRIKHQDPNALTVVSLLIDLV</sequence>
<evidence type="ECO:0000313" key="2">
    <source>
        <dbReference type="Proteomes" id="UP001161389"/>
    </source>
</evidence>
<protein>
    <submittedName>
        <fullName evidence="1">Uncharacterized protein</fullName>
    </submittedName>
</protein>
<dbReference type="EMBL" id="BSNM01000003">
    <property type="protein sequence ID" value="GLQ30097.1"/>
    <property type="molecule type" value="Genomic_DNA"/>
</dbReference>
<organism evidence="1 2">
    <name type="scientific">Litoribrevibacter albus</name>
    <dbReference type="NCBI Taxonomy" id="1473156"/>
    <lineage>
        <taxon>Bacteria</taxon>
        <taxon>Pseudomonadati</taxon>
        <taxon>Pseudomonadota</taxon>
        <taxon>Gammaproteobacteria</taxon>
        <taxon>Oceanospirillales</taxon>
        <taxon>Oceanospirillaceae</taxon>
        <taxon>Litoribrevibacter</taxon>
    </lineage>
</organism>
<name>A0AA37S6S3_9GAMM</name>
<proteinExistence type="predicted"/>